<feature type="domain" description="Retroviral polymerase SH3-like" evidence="2">
    <location>
        <begin position="44"/>
        <end position="102"/>
    </location>
</feature>
<name>A0A699QIB8_TANCI</name>
<feature type="non-terminal residue" evidence="3">
    <location>
        <position position="221"/>
    </location>
</feature>
<evidence type="ECO:0000256" key="1">
    <source>
        <dbReference type="SAM" id="MobiDB-lite"/>
    </source>
</evidence>
<evidence type="ECO:0000259" key="2">
    <source>
        <dbReference type="Pfam" id="PF25597"/>
    </source>
</evidence>
<dbReference type="Pfam" id="PF25597">
    <property type="entry name" value="SH3_retrovirus"/>
    <property type="match status" value="1"/>
</dbReference>
<protein>
    <recommendedName>
        <fullName evidence="2">Retroviral polymerase SH3-like domain-containing protein</fullName>
    </recommendedName>
</protein>
<comment type="caution">
    <text evidence="3">The sequence shown here is derived from an EMBL/GenBank/DDBJ whole genome shotgun (WGS) entry which is preliminary data.</text>
</comment>
<feature type="compositionally biased region" description="Polar residues" evidence="1">
    <location>
        <begin position="199"/>
        <end position="211"/>
    </location>
</feature>
<dbReference type="SUPFAM" id="SSF53098">
    <property type="entry name" value="Ribonuclease H-like"/>
    <property type="match status" value="1"/>
</dbReference>
<feature type="region of interest" description="Disordered" evidence="1">
    <location>
        <begin position="107"/>
        <end position="132"/>
    </location>
</feature>
<dbReference type="InterPro" id="IPR057670">
    <property type="entry name" value="SH3_retrovirus"/>
</dbReference>
<feature type="non-terminal residue" evidence="3">
    <location>
        <position position="1"/>
    </location>
</feature>
<dbReference type="AlphaFoldDB" id="A0A699QIB8"/>
<dbReference type="InterPro" id="IPR036397">
    <property type="entry name" value="RNaseH_sf"/>
</dbReference>
<dbReference type="PANTHER" id="PTHR42648:SF32">
    <property type="entry name" value="RIBONUCLEASE H-LIKE DOMAIN, GAG-PRE-INTEGRASE DOMAIN PROTEIN-RELATED"/>
    <property type="match status" value="1"/>
</dbReference>
<dbReference type="InterPro" id="IPR039537">
    <property type="entry name" value="Retrotran_Ty1/copia-like"/>
</dbReference>
<accession>A0A699QIB8</accession>
<dbReference type="PANTHER" id="PTHR42648">
    <property type="entry name" value="TRANSPOSASE, PUTATIVE-RELATED"/>
    <property type="match status" value="1"/>
</dbReference>
<dbReference type="GO" id="GO:0003676">
    <property type="term" value="F:nucleic acid binding"/>
    <property type="evidence" value="ECO:0007669"/>
    <property type="project" value="InterPro"/>
</dbReference>
<organism evidence="3">
    <name type="scientific">Tanacetum cinerariifolium</name>
    <name type="common">Dalmatian daisy</name>
    <name type="synonym">Chrysanthemum cinerariifolium</name>
    <dbReference type="NCBI Taxonomy" id="118510"/>
    <lineage>
        <taxon>Eukaryota</taxon>
        <taxon>Viridiplantae</taxon>
        <taxon>Streptophyta</taxon>
        <taxon>Embryophyta</taxon>
        <taxon>Tracheophyta</taxon>
        <taxon>Spermatophyta</taxon>
        <taxon>Magnoliopsida</taxon>
        <taxon>eudicotyledons</taxon>
        <taxon>Gunneridae</taxon>
        <taxon>Pentapetalae</taxon>
        <taxon>asterids</taxon>
        <taxon>campanulids</taxon>
        <taxon>Asterales</taxon>
        <taxon>Asteraceae</taxon>
        <taxon>Asteroideae</taxon>
        <taxon>Anthemideae</taxon>
        <taxon>Anthemidinae</taxon>
        <taxon>Tanacetum</taxon>
    </lineage>
</organism>
<dbReference type="InterPro" id="IPR012337">
    <property type="entry name" value="RNaseH-like_sf"/>
</dbReference>
<proteinExistence type="predicted"/>
<reference evidence="3" key="1">
    <citation type="journal article" date="2019" name="Sci. Rep.">
        <title>Draft genome of Tanacetum cinerariifolium, the natural source of mosquito coil.</title>
        <authorList>
            <person name="Yamashiro T."/>
            <person name="Shiraishi A."/>
            <person name="Satake H."/>
            <person name="Nakayama K."/>
        </authorList>
    </citation>
    <scope>NUCLEOTIDE SEQUENCE</scope>
</reference>
<dbReference type="Gene3D" id="3.30.420.10">
    <property type="entry name" value="Ribonuclease H-like superfamily/Ribonuclease H"/>
    <property type="match status" value="1"/>
</dbReference>
<gene>
    <name evidence="3" type="ORF">Tci_841724</name>
</gene>
<sequence length="221" mass="24424">SHETSVARSPQQNGVVERRNRTLIEAGRTIKLPDLSFFHVFGALCYPTNDSENLGKLQPKADIGIFIGYAPIKKAFRIYNRRTRRIMETIHIDFDELTAMASEQHSSGHTLNEMTPGTISSGLMQQSSPSTSYVPPSRNDWDLLFQLMFDELLNPPSSVVNPAPEVIAPIAEVIPPVYVDSTGSPFSTTVDQDAPPLSKSHTTTEIQSSVIPQDVEDDNLD</sequence>
<feature type="region of interest" description="Disordered" evidence="1">
    <location>
        <begin position="185"/>
        <end position="221"/>
    </location>
</feature>
<dbReference type="EMBL" id="BKCJ011025883">
    <property type="protein sequence ID" value="GFC69754.1"/>
    <property type="molecule type" value="Genomic_DNA"/>
</dbReference>
<evidence type="ECO:0000313" key="3">
    <source>
        <dbReference type="EMBL" id="GFC69754.1"/>
    </source>
</evidence>